<dbReference type="AlphaFoldDB" id="A0A839N661"/>
<protein>
    <recommendedName>
        <fullName evidence="1">Pvc16 N-terminal domain-containing protein</fullName>
    </recommendedName>
</protein>
<gene>
    <name evidence="2" type="ORF">FHU39_000225</name>
</gene>
<keyword evidence="3" id="KW-1185">Reference proteome</keyword>
<feature type="domain" description="Pvc16 N-terminal" evidence="1">
    <location>
        <begin position="10"/>
        <end position="189"/>
    </location>
</feature>
<accession>A0A839N661</accession>
<evidence type="ECO:0000313" key="2">
    <source>
        <dbReference type="EMBL" id="MBB2890241.1"/>
    </source>
</evidence>
<comment type="caution">
    <text evidence="2">The sequence shown here is derived from an EMBL/GenBank/DDBJ whole genome shotgun (WGS) entry which is preliminary data.</text>
</comment>
<dbReference type="Proteomes" id="UP000559182">
    <property type="component" value="Unassembled WGS sequence"/>
</dbReference>
<sequence length="203" mass="22098">MITSIRATSRSLADHLQSQFESDPDLASQFHAPGTMHVYLNSPAEMTGSRTGLSVWLYRVVRDDVTLNRPPRRVSTDLLQPPPLPLRLHYLLSPMAGAGQNDSPETEQVILGKALQVFNDHPTLSGVDLTDDFAGTDTTITTRLESLTIDQLARVWDALSTSYRTSVSVEVTVVELSVDVTLRSGPPVRVPVLNPGVEVGDPA</sequence>
<evidence type="ECO:0000259" key="1">
    <source>
        <dbReference type="Pfam" id="PF14065"/>
    </source>
</evidence>
<name>A0A839N661_9MICO</name>
<dbReference type="InterPro" id="IPR025351">
    <property type="entry name" value="Pvc16_N"/>
</dbReference>
<reference evidence="2 3" key="1">
    <citation type="submission" date="2020-08" db="EMBL/GenBank/DDBJ databases">
        <title>Sequencing the genomes of 1000 actinobacteria strains.</title>
        <authorList>
            <person name="Klenk H.-P."/>
        </authorList>
    </citation>
    <scope>NUCLEOTIDE SEQUENCE [LARGE SCALE GENOMIC DNA]</scope>
    <source>
        <strain evidence="2 3">DSM 105369</strain>
    </source>
</reference>
<organism evidence="2 3">
    <name type="scientific">Flexivirga oryzae</name>
    <dbReference type="NCBI Taxonomy" id="1794944"/>
    <lineage>
        <taxon>Bacteria</taxon>
        <taxon>Bacillati</taxon>
        <taxon>Actinomycetota</taxon>
        <taxon>Actinomycetes</taxon>
        <taxon>Micrococcales</taxon>
        <taxon>Dermacoccaceae</taxon>
        <taxon>Flexivirga</taxon>
    </lineage>
</organism>
<evidence type="ECO:0000313" key="3">
    <source>
        <dbReference type="Proteomes" id="UP000559182"/>
    </source>
</evidence>
<dbReference type="Pfam" id="PF14065">
    <property type="entry name" value="Pvc16_N"/>
    <property type="match status" value="1"/>
</dbReference>
<dbReference type="RefSeq" id="WP_183318187.1">
    <property type="nucleotide sequence ID" value="NZ_JACHVQ010000001.1"/>
</dbReference>
<dbReference type="EMBL" id="JACHVQ010000001">
    <property type="protein sequence ID" value="MBB2890241.1"/>
    <property type="molecule type" value="Genomic_DNA"/>
</dbReference>
<proteinExistence type="predicted"/>